<reference evidence="1" key="1">
    <citation type="submission" date="2019-02" db="EMBL/GenBank/DDBJ databases">
        <authorList>
            <consortium name="Pathogen Informatics"/>
        </authorList>
    </citation>
    <scope>NUCLEOTIDE SEQUENCE</scope>
    <source>
        <strain evidence="1">3012STDY6733949</strain>
    </source>
</reference>
<evidence type="ECO:0000313" key="1">
    <source>
        <dbReference type="EMBL" id="VFA85649.1"/>
    </source>
</evidence>
<protein>
    <submittedName>
        <fullName evidence="1">Uncharacterized protein</fullName>
    </submittedName>
</protein>
<proteinExistence type="predicted"/>
<gene>
    <name evidence="1" type="ORF">NCTC1935_03489</name>
</gene>
<dbReference type="AlphaFoldDB" id="A0A449H3C5"/>
<organism evidence="1">
    <name type="scientific">Nocardia farcinica</name>
    <dbReference type="NCBI Taxonomy" id="37329"/>
    <lineage>
        <taxon>Bacteria</taxon>
        <taxon>Bacillati</taxon>
        <taxon>Actinomycetota</taxon>
        <taxon>Actinomycetes</taxon>
        <taxon>Mycobacteriales</taxon>
        <taxon>Nocardiaceae</taxon>
        <taxon>Nocardia</taxon>
    </lineage>
</organism>
<name>A0A449H3C5_NOCFR</name>
<dbReference type="RefSeq" id="WP_137353550.1">
    <property type="nucleotide sequence ID" value="NZ_CAACYE020000001.1"/>
</dbReference>
<sequence>MSPTPQQLEVALGSLRNDARTWAEQSTQMASVKPKVEALTFTRVEAGLFQVIVGANDELVPKFSLLAEQAASSFEQVADVLIVCANTYQAEDEAGKHRLDNLW</sequence>
<accession>A0A449H3C5</accession>
<dbReference type="EMBL" id="CAACYE010000005">
    <property type="protein sequence ID" value="VFA85649.1"/>
    <property type="molecule type" value="Genomic_DNA"/>
</dbReference>